<dbReference type="EnsemblProtists" id="EOD05148">
    <property type="protein sequence ID" value="EOD05148"/>
    <property type="gene ID" value="EMIHUDRAFT_439006"/>
</dbReference>
<keyword evidence="5" id="KW-1185">Reference proteome</keyword>
<name>A0A0D3I1L3_EMIH1</name>
<organism evidence="4 5">
    <name type="scientific">Emiliania huxleyi (strain CCMP1516)</name>
    <dbReference type="NCBI Taxonomy" id="280463"/>
    <lineage>
        <taxon>Eukaryota</taxon>
        <taxon>Haptista</taxon>
        <taxon>Haptophyta</taxon>
        <taxon>Prymnesiophyceae</taxon>
        <taxon>Isochrysidales</taxon>
        <taxon>Noelaerhabdaceae</taxon>
        <taxon>Emiliania</taxon>
    </lineage>
</organism>
<dbReference type="GeneID" id="17251323"/>
<proteinExistence type="predicted"/>
<dbReference type="eggNOG" id="ENOG502RQ8M">
    <property type="taxonomic scope" value="Eukaryota"/>
</dbReference>
<protein>
    <recommendedName>
        <fullName evidence="3">TauD/TfdA-like domain-containing protein</fullName>
    </recommendedName>
</protein>
<reference evidence="4" key="2">
    <citation type="submission" date="2024-10" db="UniProtKB">
        <authorList>
            <consortium name="EnsemblProtists"/>
        </authorList>
    </citation>
    <scope>IDENTIFICATION</scope>
</reference>
<dbReference type="SUPFAM" id="SSF51197">
    <property type="entry name" value="Clavaminate synthase-like"/>
    <property type="match status" value="1"/>
</dbReference>
<dbReference type="InterPro" id="IPR003819">
    <property type="entry name" value="TauD/TfdA-like"/>
</dbReference>
<reference evidence="5" key="1">
    <citation type="journal article" date="2013" name="Nature">
        <title>Pan genome of the phytoplankton Emiliania underpins its global distribution.</title>
        <authorList>
            <person name="Read B.A."/>
            <person name="Kegel J."/>
            <person name="Klute M.J."/>
            <person name="Kuo A."/>
            <person name="Lefebvre S.C."/>
            <person name="Maumus F."/>
            <person name="Mayer C."/>
            <person name="Miller J."/>
            <person name="Monier A."/>
            <person name="Salamov A."/>
            <person name="Young J."/>
            <person name="Aguilar M."/>
            <person name="Claverie J.M."/>
            <person name="Frickenhaus S."/>
            <person name="Gonzalez K."/>
            <person name="Herman E.K."/>
            <person name="Lin Y.C."/>
            <person name="Napier J."/>
            <person name="Ogata H."/>
            <person name="Sarno A.F."/>
            <person name="Shmutz J."/>
            <person name="Schroeder D."/>
            <person name="de Vargas C."/>
            <person name="Verret F."/>
            <person name="von Dassow P."/>
            <person name="Valentin K."/>
            <person name="Van de Peer Y."/>
            <person name="Wheeler G."/>
            <person name="Dacks J.B."/>
            <person name="Delwiche C.F."/>
            <person name="Dyhrman S.T."/>
            <person name="Glockner G."/>
            <person name="John U."/>
            <person name="Richards T."/>
            <person name="Worden A.Z."/>
            <person name="Zhang X."/>
            <person name="Grigoriev I.V."/>
            <person name="Allen A.E."/>
            <person name="Bidle K."/>
            <person name="Borodovsky M."/>
            <person name="Bowler C."/>
            <person name="Brownlee C."/>
            <person name="Cock J.M."/>
            <person name="Elias M."/>
            <person name="Gladyshev V.N."/>
            <person name="Groth M."/>
            <person name="Guda C."/>
            <person name="Hadaegh A."/>
            <person name="Iglesias-Rodriguez M.D."/>
            <person name="Jenkins J."/>
            <person name="Jones B.M."/>
            <person name="Lawson T."/>
            <person name="Leese F."/>
            <person name="Lindquist E."/>
            <person name="Lobanov A."/>
            <person name="Lomsadze A."/>
            <person name="Malik S.B."/>
            <person name="Marsh M.E."/>
            <person name="Mackinder L."/>
            <person name="Mock T."/>
            <person name="Mueller-Roeber B."/>
            <person name="Pagarete A."/>
            <person name="Parker M."/>
            <person name="Probert I."/>
            <person name="Quesneville H."/>
            <person name="Raines C."/>
            <person name="Rensing S.A."/>
            <person name="Riano-Pachon D.M."/>
            <person name="Richier S."/>
            <person name="Rokitta S."/>
            <person name="Shiraiwa Y."/>
            <person name="Soanes D.M."/>
            <person name="van der Giezen M."/>
            <person name="Wahlund T.M."/>
            <person name="Williams B."/>
            <person name="Wilson W."/>
            <person name="Wolfe G."/>
            <person name="Wurch L.L."/>
        </authorList>
    </citation>
    <scope>NUCLEOTIDE SEQUENCE</scope>
</reference>
<keyword evidence="1" id="KW-0560">Oxidoreductase</keyword>
<dbReference type="InterPro" id="IPR050411">
    <property type="entry name" value="AlphaKG_dependent_hydroxylases"/>
</dbReference>
<dbReference type="KEGG" id="ehx:EMIHUDRAFT_439006"/>
<dbReference type="InterPro" id="IPR042098">
    <property type="entry name" value="TauD-like_sf"/>
</dbReference>
<sequence length="431" mass="47872">MGMRRTRLIAAITALAAAPAAALTVGPTLRPAAGAAQRTSGRVRAVAELVRADSPPAIGTALPDCPPTIWDADEIDIEAWQKQYREEGLPVCPIEIHATEAANAAGAAWFVERREELKATLEKHGTIWFRGFELMKDADGFRSFWESLDLDPCLDPLHTSGLRKFLSKDDALYEEVNKESLSKHYIGLHNESTFKKTAKAGAFVCFKPATGWGGDFFLADGEAIFRDLDPEVLREIVRRKVRISVSNLDFDLLDKLPPPQKEAAMRKLEQMVADGVAPKFDMDLEMLWGTDGRAMRLQAVQNAQSPVNRHPATGRPAWFCNLHNQARFLRERRPCGTPEVGMTDIYFGDLSLIPGEMLQHINEVSEKNIVTVPMQPGEVLLCDNYRVLHGRDIFDGDRLHAVSWFGDEKLQDDSAANKPGDLLNVVLNSAF</sequence>
<dbReference type="PANTHER" id="PTHR10696">
    <property type="entry name" value="GAMMA-BUTYROBETAINE HYDROXYLASE-RELATED"/>
    <property type="match status" value="1"/>
</dbReference>
<evidence type="ECO:0000313" key="5">
    <source>
        <dbReference type="Proteomes" id="UP000013827"/>
    </source>
</evidence>
<evidence type="ECO:0000259" key="3">
    <source>
        <dbReference type="Pfam" id="PF02668"/>
    </source>
</evidence>
<dbReference type="Proteomes" id="UP000013827">
    <property type="component" value="Unassembled WGS sequence"/>
</dbReference>
<dbReference type="GO" id="GO:0016491">
    <property type="term" value="F:oxidoreductase activity"/>
    <property type="evidence" value="ECO:0007669"/>
    <property type="project" value="UniProtKB-KW"/>
</dbReference>
<evidence type="ECO:0000313" key="4">
    <source>
        <dbReference type="EnsemblProtists" id="EOD05148"/>
    </source>
</evidence>
<dbReference type="Pfam" id="PF02668">
    <property type="entry name" value="TauD"/>
    <property type="match status" value="1"/>
</dbReference>
<feature type="domain" description="TauD/TfdA-like" evidence="3">
    <location>
        <begin position="112"/>
        <end position="399"/>
    </location>
</feature>
<dbReference type="PaxDb" id="2903-EOD05148"/>
<dbReference type="RefSeq" id="XP_005757577.1">
    <property type="nucleotide sequence ID" value="XM_005757520.1"/>
</dbReference>
<keyword evidence="2" id="KW-0732">Signal</keyword>
<dbReference type="AlphaFoldDB" id="A0A0D3I1L3"/>
<feature type="chain" id="PRO_5044277922" description="TauD/TfdA-like domain-containing protein" evidence="2">
    <location>
        <begin position="23"/>
        <end position="431"/>
    </location>
</feature>
<dbReference type="HOGENOM" id="CLU_047078_0_0_1"/>
<dbReference type="PANTHER" id="PTHR10696:SF21">
    <property type="entry name" value="TAUD_TFDA-LIKE DOMAIN-CONTAINING PROTEIN"/>
    <property type="match status" value="1"/>
</dbReference>
<accession>A0A0D3I1L3</accession>
<feature type="signal peptide" evidence="2">
    <location>
        <begin position="1"/>
        <end position="22"/>
    </location>
</feature>
<dbReference type="Gene3D" id="3.60.130.10">
    <property type="entry name" value="Clavaminate synthase-like"/>
    <property type="match status" value="1"/>
</dbReference>
<dbReference type="OMA" id="HTECTHT"/>
<evidence type="ECO:0000256" key="1">
    <source>
        <dbReference type="ARBA" id="ARBA00023002"/>
    </source>
</evidence>
<evidence type="ECO:0000256" key="2">
    <source>
        <dbReference type="SAM" id="SignalP"/>
    </source>
</evidence>